<dbReference type="InterPro" id="IPR025714">
    <property type="entry name" value="Methyltranfer_dom"/>
</dbReference>
<accession>A0ABD3QS96</accession>
<proteinExistence type="predicted"/>
<reference evidence="2 3" key="1">
    <citation type="submission" date="2024-10" db="EMBL/GenBank/DDBJ databases">
        <title>Updated reference genomes for cyclostephanoid diatoms.</title>
        <authorList>
            <person name="Roberts W.R."/>
            <person name="Alverson A.J."/>
        </authorList>
    </citation>
    <scope>NUCLEOTIDE SEQUENCE [LARGE SCALE GENOMIC DNA]</scope>
    <source>
        <strain evidence="2 3">AJA010-31</strain>
    </source>
</reference>
<protein>
    <recommendedName>
        <fullName evidence="1">Methyltransferase domain-containing protein</fullName>
    </recommendedName>
</protein>
<feature type="domain" description="Methyltransferase" evidence="1">
    <location>
        <begin position="54"/>
        <end position="345"/>
    </location>
</feature>
<keyword evidence="3" id="KW-1185">Reference proteome</keyword>
<organism evidence="2 3">
    <name type="scientific">Cyclotella atomus</name>
    <dbReference type="NCBI Taxonomy" id="382360"/>
    <lineage>
        <taxon>Eukaryota</taxon>
        <taxon>Sar</taxon>
        <taxon>Stramenopiles</taxon>
        <taxon>Ochrophyta</taxon>
        <taxon>Bacillariophyta</taxon>
        <taxon>Coscinodiscophyceae</taxon>
        <taxon>Thalassiosirophycidae</taxon>
        <taxon>Stephanodiscales</taxon>
        <taxon>Stephanodiscaceae</taxon>
        <taxon>Cyclotella</taxon>
    </lineage>
</organism>
<sequence length="360" mass="41567">MRLVEALLLILTILYVLTFGLLSKNMNHFNGHITIQSQSPASLGKPGETDSFESANRQSFGFFYDIPESNWKRLQQIFNEHVNHLHPEKPFVYHPQSQEHQSIPQVYVNRRGHSGWNSYAAWYQSNYEPNFSCQFERRIGGTGNGDGPKWVCDPHRIRKLAKERRAKDPSHPGCVVYSVGSNGDFSFELGMQKEIGEGICEFHIFDMGDYEHAKPTELMNAYYHRWGFKKHGGSAPIPMNSHPRKPGDVDKFLSLQDTIKELGHDKIDVIDVFKIDCEKCEWDTYQDWLSDDVPMLHQILVEVHGAPIDKALDFFDSIENAGYLRFHKEPNIQWDTSCIEYAFVKVHKSFMEGKQVNQIQ</sequence>
<gene>
    <name evidence="2" type="ORF">ACHAWO_003837</name>
</gene>
<comment type="caution">
    <text evidence="2">The sequence shown here is derived from an EMBL/GenBank/DDBJ whole genome shotgun (WGS) entry which is preliminary data.</text>
</comment>
<dbReference type="PANTHER" id="PTHR32026">
    <property type="entry name" value="METHYLTRANSFERASE-LIKE PROTEIN 24"/>
    <property type="match status" value="1"/>
</dbReference>
<name>A0ABD3QS96_9STRA</name>
<dbReference type="EMBL" id="JALLPJ020000081">
    <property type="protein sequence ID" value="KAL3803038.1"/>
    <property type="molecule type" value="Genomic_DNA"/>
</dbReference>
<dbReference type="Pfam" id="PF13383">
    <property type="entry name" value="Methyltransf_22"/>
    <property type="match status" value="1"/>
</dbReference>
<evidence type="ECO:0000259" key="1">
    <source>
        <dbReference type="Pfam" id="PF13383"/>
    </source>
</evidence>
<dbReference type="InterPro" id="IPR026913">
    <property type="entry name" value="METTL24"/>
</dbReference>
<evidence type="ECO:0000313" key="2">
    <source>
        <dbReference type="EMBL" id="KAL3803038.1"/>
    </source>
</evidence>
<dbReference type="AlphaFoldDB" id="A0ABD3QS96"/>
<dbReference type="PANTHER" id="PTHR32026:SF27">
    <property type="entry name" value="METHYLTRANSFERASE FKBM DOMAIN-CONTAINING PROTEIN-RELATED"/>
    <property type="match status" value="1"/>
</dbReference>
<evidence type="ECO:0000313" key="3">
    <source>
        <dbReference type="Proteomes" id="UP001530400"/>
    </source>
</evidence>
<dbReference type="Proteomes" id="UP001530400">
    <property type="component" value="Unassembled WGS sequence"/>
</dbReference>